<evidence type="ECO:0000313" key="3">
    <source>
        <dbReference type="Proteomes" id="UP000828251"/>
    </source>
</evidence>
<name>A0A9D3WH51_9ROSI</name>
<reference evidence="2 3" key="1">
    <citation type="journal article" date="2021" name="Plant Biotechnol. J.">
        <title>Multi-omics assisted identification of the key and species-specific regulatory components of drought-tolerant mechanisms in Gossypium stocksii.</title>
        <authorList>
            <person name="Yu D."/>
            <person name="Ke L."/>
            <person name="Zhang D."/>
            <person name="Wu Y."/>
            <person name="Sun Y."/>
            <person name="Mei J."/>
            <person name="Sun J."/>
            <person name="Sun Y."/>
        </authorList>
    </citation>
    <scope>NUCLEOTIDE SEQUENCE [LARGE SCALE GENOMIC DNA]</scope>
    <source>
        <strain evidence="3">cv. E1</strain>
        <tissue evidence="2">Leaf</tissue>
    </source>
</reference>
<evidence type="ECO:0000313" key="2">
    <source>
        <dbReference type="EMBL" id="KAH1128876.1"/>
    </source>
</evidence>
<comment type="caution">
    <text evidence="2">The sequence shown here is derived from an EMBL/GenBank/DDBJ whole genome shotgun (WGS) entry which is preliminary data.</text>
</comment>
<accession>A0A9D3WH51</accession>
<gene>
    <name evidence="2" type="ORF">J1N35_000254</name>
</gene>
<dbReference type="EMBL" id="JAIQCV010000001">
    <property type="protein sequence ID" value="KAH1128876.1"/>
    <property type="molecule type" value="Genomic_DNA"/>
</dbReference>
<feature type="compositionally biased region" description="Basic and acidic residues" evidence="1">
    <location>
        <begin position="47"/>
        <end position="56"/>
    </location>
</feature>
<keyword evidence="3" id="KW-1185">Reference proteome</keyword>
<evidence type="ECO:0000256" key="1">
    <source>
        <dbReference type="SAM" id="MobiDB-lite"/>
    </source>
</evidence>
<protein>
    <submittedName>
        <fullName evidence="2">Uncharacterized protein</fullName>
    </submittedName>
</protein>
<organism evidence="2 3">
    <name type="scientific">Gossypium stocksii</name>
    <dbReference type="NCBI Taxonomy" id="47602"/>
    <lineage>
        <taxon>Eukaryota</taxon>
        <taxon>Viridiplantae</taxon>
        <taxon>Streptophyta</taxon>
        <taxon>Embryophyta</taxon>
        <taxon>Tracheophyta</taxon>
        <taxon>Spermatophyta</taxon>
        <taxon>Magnoliopsida</taxon>
        <taxon>eudicotyledons</taxon>
        <taxon>Gunneridae</taxon>
        <taxon>Pentapetalae</taxon>
        <taxon>rosids</taxon>
        <taxon>malvids</taxon>
        <taxon>Malvales</taxon>
        <taxon>Malvaceae</taxon>
        <taxon>Malvoideae</taxon>
        <taxon>Gossypium</taxon>
    </lineage>
</organism>
<dbReference type="AlphaFoldDB" id="A0A9D3WH51"/>
<feature type="region of interest" description="Disordered" evidence="1">
    <location>
        <begin position="24"/>
        <end position="65"/>
    </location>
</feature>
<sequence length="112" mass="12559">MDPFACLSLLKWSVWDYLYHRSFRSDFGSNPESEESSGKRALKKVCHRETDSRDVKGNGLMEGGGQPSLKSMLINGMSAAKNEEDYESDEFDLNKGDVITSIVDGMPNIRFS</sequence>
<proteinExistence type="predicted"/>
<dbReference type="Proteomes" id="UP000828251">
    <property type="component" value="Unassembled WGS sequence"/>
</dbReference>